<dbReference type="PROSITE" id="PS01096">
    <property type="entry name" value="PPIC_PPIASE_1"/>
    <property type="match status" value="1"/>
</dbReference>
<dbReference type="PROSITE" id="PS50198">
    <property type="entry name" value="PPIC_PPIASE_2"/>
    <property type="match status" value="1"/>
</dbReference>
<dbReference type="PROSITE" id="PS51257">
    <property type="entry name" value="PROKAR_LIPOPROTEIN"/>
    <property type="match status" value="1"/>
</dbReference>
<dbReference type="EMBL" id="HBKO01024289">
    <property type="protein sequence ID" value="CAE2229691.1"/>
    <property type="molecule type" value="Transcribed_RNA"/>
</dbReference>
<dbReference type="SUPFAM" id="SSF54534">
    <property type="entry name" value="FKBP-like"/>
    <property type="match status" value="1"/>
</dbReference>
<protein>
    <recommendedName>
        <fullName evidence="2">Peptidyl-prolyl cis-trans isomerase</fullName>
        <ecNumber evidence="2">5.2.1.8</ecNumber>
    </recommendedName>
</protein>
<evidence type="ECO:0000256" key="1">
    <source>
        <dbReference type="PROSITE-ProRule" id="PRU00278"/>
    </source>
</evidence>
<gene>
    <name evidence="4" type="ORF">CPOL0286_LOCUS11008</name>
</gene>
<comment type="catalytic activity">
    <reaction evidence="2">
        <text>[protein]-peptidylproline (omega=180) = [protein]-peptidylproline (omega=0)</text>
        <dbReference type="Rhea" id="RHEA:16237"/>
        <dbReference type="Rhea" id="RHEA-COMP:10747"/>
        <dbReference type="Rhea" id="RHEA-COMP:10748"/>
        <dbReference type="ChEBI" id="CHEBI:83833"/>
        <dbReference type="ChEBI" id="CHEBI:83834"/>
        <dbReference type="EC" id="5.2.1.8"/>
    </reaction>
</comment>
<dbReference type="PANTHER" id="PTHR47245:SF2">
    <property type="entry name" value="PEPTIDYL-PROLYL CIS-TRANS ISOMERASE HP_0175-RELATED"/>
    <property type="match status" value="1"/>
</dbReference>
<sequence>MTSECRSALLVLALAWTSCDAYVPSTRGCPSTRVVSRSTRVAVPTASFIDDIIGKVADGFSGESSIFNKDGLLGGALGYSEDKRTAKVSHILFSPKDYAEDAEAMATALKSKIENGEFSFEFVAGKFSNDPTSSDKGGDLGRINRGATVPNFDQAVFQVDEAVPVGTLQGPIETEYGFHLIKVVERDGD</sequence>
<evidence type="ECO:0000313" key="4">
    <source>
        <dbReference type="EMBL" id="CAE2229691.1"/>
    </source>
</evidence>
<dbReference type="PANTHER" id="PTHR47245">
    <property type="entry name" value="PEPTIDYLPROLYL ISOMERASE"/>
    <property type="match status" value="1"/>
</dbReference>
<dbReference type="GO" id="GO:0003755">
    <property type="term" value="F:peptidyl-prolyl cis-trans isomerase activity"/>
    <property type="evidence" value="ECO:0007669"/>
    <property type="project" value="UniProtKB-UniRule"/>
</dbReference>
<accession>A0A6T8A8V3</accession>
<proteinExistence type="predicted"/>
<evidence type="ECO:0000256" key="2">
    <source>
        <dbReference type="RuleBase" id="RU363014"/>
    </source>
</evidence>
<dbReference type="Gene3D" id="3.10.50.40">
    <property type="match status" value="1"/>
</dbReference>
<feature type="signal peptide" evidence="2">
    <location>
        <begin position="1"/>
        <end position="21"/>
    </location>
</feature>
<dbReference type="Pfam" id="PF13616">
    <property type="entry name" value="Rotamase_3"/>
    <property type="match status" value="1"/>
</dbReference>
<dbReference type="InterPro" id="IPR000297">
    <property type="entry name" value="PPIase_PpiC"/>
</dbReference>
<keyword evidence="1 2" id="KW-0697">Rotamase</keyword>
<organism evidence="4">
    <name type="scientific">Prymnesium polylepis</name>
    <dbReference type="NCBI Taxonomy" id="72548"/>
    <lineage>
        <taxon>Eukaryota</taxon>
        <taxon>Haptista</taxon>
        <taxon>Haptophyta</taxon>
        <taxon>Prymnesiophyceae</taxon>
        <taxon>Prymnesiales</taxon>
        <taxon>Prymnesiaceae</taxon>
        <taxon>Prymnesium</taxon>
    </lineage>
</organism>
<reference evidence="4" key="1">
    <citation type="submission" date="2021-01" db="EMBL/GenBank/DDBJ databases">
        <authorList>
            <person name="Corre E."/>
            <person name="Pelletier E."/>
            <person name="Niang G."/>
            <person name="Scheremetjew M."/>
            <person name="Finn R."/>
            <person name="Kale V."/>
            <person name="Holt S."/>
            <person name="Cochrane G."/>
            <person name="Meng A."/>
            <person name="Brown T."/>
            <person name="Cohen L."/>
        </authorList>
    </citation>
    <scope>NUCLEOTIDE SEQUENCE</scope>
    <source>
        <strain evidence="4">UIO037</strain>
    </source>
</reference>
<keyword evidence="2" id="KW-0732">Signal</keyword>
<dbReference type="InterPro" id="IPR050245">
    <property type="entry name" value="PrsA_foldase"/>
</dbReference>
<dbReference type="InterPro" id="IPR046357">
    <property type="entry name" value="PPIase_dom_sf"/>
</dbReference>
<dbReference type="EC" id="5.2.1.8" evidence="2"/>
<feature type="chain" id="PRO_5030000185" description="Peptidyl-prolyl cis-trans isomerase" evidence="2">
    <location>
        <begin position="22"/>
        <end position="189"/>
    </location>
</feature>
<name>A0A6T8A8V3_9EUKA</name>
<keyword evidence="1 2" id="KW-0413">Isomerase</keyword>
<dbReference type="AlphaFoldDB" id="A0A6T8A8V3"/>
<evidence type="ECO:0000259" key="3">
    <source>
        <dbReference type="PROSITE" id="PS50198"/>
    </source>
</evidence>
<feature type="domain" description="PpiC" evidence="3">
    <location>
        <begin position="83"/>
        <end position="185"/>
    </location>
</feature>
<dbReference type="InterPro" id="IPR023058">
    <property type="entry name" value="PPIase_PpiC_CS"/>
</dbReference>